<dbReference type="AlphaFoldDB" id="A0AAU2VVR6"/>
<evidence type="ECO:0000313" key="2">
    <source>
        <dbReference type="EMBL" id="WTW71043.1"/>
    </source>
</evidence>
<feature type="domain" description="HTH marR-type" evidence="1">
    <location>
        <begin position="1"/>
        <end position="142"/>
    </location>
</feature>
<dbReference type="Gene3D" id="1.10.10.10">
    <property type="entry name" value="Winged helix-like DNA-binding domain superfamily/Winged helix DNA-binding domain"/>
    <property type="match status" value="1"/>
</dbReference>
<evidence type="ECO:0000259" key="1">
    <source>
        <dbReference type="PROSITE" id="PS50995"/>
    </source>
</evidence>
<dbReference type="InterPro" id="IPR039422">
    <property type="entry name" value="MarR/SlyA-like"/>
</dbReference>
<dbReference type="InterPro" id="IPR000835">
    <property type="entry name" value="HTH_MarR-typ"/>
</dbReference>
<name>A0AAU2VVR6_9ACTN</name>
<organism evidence="2">
    <name type="scientific">Streptomyces sp. NBC_00008</name>
    <dbReference type="NCBI Taxonomy" id="2903610"/>
    <lineage>
        <taxon>Bacteria</taxon>
        <taxon>Bacillati</taxon>
        <taxon>Actinomycetota</taxon>
        <taxon>Actinomycetes</taxon>
        <taxon>Kitasatosporales</taxon>
        <taxon>Streptomycetaceae</taxon>
        <taxon>Streptomyces</taxon>
    </lineage>
</organism>
<gene>
    <name evidence="2" type="ORF">OG398_23630</name>
</gene>
<dbReference type="InterPro" id="IPR036388">
    <property type="entry name" value="WH-like_DNA-bd_sf"/>
</dbReference>
<accession>A0AAU2VVR6</accession>
<dbReference type="PANTHER" id="PTHR33164:SF43">
    <property type="entry name" value="HTH-TYPE TRANSCRIPTIONAL REPRESSOR YETL"/>
    <property type="match status" value="1"/>
</dbReference>
<protein>
    <submittedName>
        <fullName evidence="2">MarR family transcriptional regulator</fullName>
    </submittedName>
</protein>
<dbReference type="Pfam" id="PF12802">
    <property type="entry name" value="MarR_2"/>
    <property type="match status" value="1"/>
</dbReference>
<dbReference type="SMART" id="SM00347">
    <property type="entry name" value="HTH_MARR"/>
    <property type="match status" value="1"/>
</dbReference>
<reference evidence="2" key="1">
    <citation type="submission" date="2022-10" db="EMBL/GenBank/DDBJ databases">
        <title>The complete genomes of actinobacterial strains from the NBC collection.</title>
        <authorList>
            <person name="Joergensen T.S."/>
            <person name="Alvarez Arevalo M."/>
            <person name="Sterndorff E.B."/>
            <person name="Faurdal D."/>
            <person name="Vuksanovic O."/>
            <person name="Mourched A.-S."/>
            <person name="Charusanti P."/>
            <person name="Shaw S."/>
            <person name="Blin K."/>
            <person name="Weber T."/>
        </authorList>
    </citation>
    <scope>NUCLEOTIDE SEQUENCE</scope>
    <source>
        <strain evidence="2">NBC_00008</strain>
    </source>
</reference>
<dbReference type="InterPro" id="IPR036390">
    <property type="entry name" value="WH_DNA-bd_sf"/>
</dbReference>
<dbReference type="PANTHER" id="PTHR33164">
    <property type="entry name" value="TRANSCRIPTIONAL REGULATOR, MARR FAMILY"/>
    <property type="match status" value="1"/>
</dbReference>
<dbReference type="SUPFAM" id="SSF46785">
    <property type="entry name" value="Winged helix' DNA-binding domain"/>
    <property type="match status" value="1"/>
</dbReference>
<dbReference type="GO" id="GO:0003700">
    <property type="term" value="F:DNA-binding transcription factor activity"/>
    <property type="evidence" value="ECO:0007669"/>
    <property type="project" value="InterPro"/>
</dbReference>
<dbReference type="EMBL" id="CP108313">
    <property type="protein sequence ID" value="WTW71043.1"/>
    <property type="molecule type" value="Genomic_DNA"/>
</dbReference>
<dbReference type="GO" id="GO:0006950">
    <property type="term" value="P:response to stress"/>
    <property type="evidence" value="ECO:0007669"/>
    <property type="project" value="TreeGrafter"/>
</dbReference>
<dbReference type="PRINTS" id="PR00598">
    <property type="entry name" value="HTHMARR"/>
</dbReference>
<dbReference type="PROSITE" id="PS50995">
    <property type="entry name" value="HTH_MARR_2"/>
    <property type="match status" value="1"/>
</dbReference>
<sequence length="148" mass="15781">MKDVKQETLTGTAAFRLGTLGAITAELFAERLAAHGLKPKHAGLLALLDSGAAASQQDIARTMRVTPSLVVGLADHLEELGAVTRERDPVDRRRQILSLTDRGRELLARCTETASAIDEELTAGLDDAFRTNLRQTLAVLAARAGLPG</sequence>
<proteinExistence type="predicted"/>